<keyword evidence="12" id="KW-1185">Reference proteome</keyword>
<evidence type="ECO:0000256" key="2">
    <source>
        <dbReference type="ARBA" id="ARBA00022528"/>
    </source>
</evidence>
<feature type="domain" description="RRM" evidence="10">
    <location>
        <begin position="219"/>
        <end position="297"/>
    </location>
</feature>
<dbReference type="CDD" id="cd21608">
    <property type="entry name" value="RRM2_NsCP33_like"/>
    <property type="match status" value="1"/>
</dbReference>
<feature type="domain" description="RRM" evidence="10">
    <location>
        <begin position="78"/>
        <end position="156"/>
    </location>
</feature>
<keyword evidence="7" id="KW-0687">Ribonucleoprotein</keyword>
<accession>A0A7J7NLE8</accession>
<dbReference type="SMART" id="SM00360">
    <property type="entry name" value="RRM"/>
    <property type="match status" value="2"/>
</dbReference>
<name>A0A7J7NLE8_9MAGN</name>
<evidence type="ECO:0000256" key="7">
    <source>
        <dbReference type="ARBA" id="ARBA00023274"/>
    </source>
</evidence>
<dbReference type="SUPFAM" id="SSF54928">
    <property type="entry name" value="RNA-binding domain, RBD"/>
    <property type="match status" value="2"/>
</dbReference>
<evidence type="ECO:0000256" key="5">
    <source>
        <dbReference type="ARBA" id="ARBA00022737"/>
    </source>
</evidence>
<feature type="region of interest" description="Disordered" evidence="9">
    <location>
        <begin position="140"/>
        <end position="216"/>
    </location>
</feature>
<evidence type="ECO:0000259" key="10">
    <source>
        <dbReference type="PROSITE" id="PS50102"/>
    </source>
</evidence>
<keyword evidence="6 8" id="KW-0694">RNA-binding</keyword>
<keyword evidence="4" id="KW-0507">mRNA processing</keyword>
<dbReference type="GO" id="GO:1990904">
    <property type="term" value="C:ribonucleoprotein complex"/>
    <property type="evidence" value="ECO:0007669"/>
    <property type="project" value="UniProtKB-KW"/>
</dbReference>
<dbReference type="GO" id="GO:1901259">
    <property type="term" value="P:chloroplast rRNA processing"/>
    <property type="evidence" value="ECO:0007669"/>
    <property type="project" value="TreeGrafter"/>
</dbReference>
<proteinExistence type="predicted"/>
<organism evidence="11 12">
    <name type="scientific">Kingdonia uniflora</name>
    <dbReference type="NCBI Taxonomy" id="39325"/>
    <lineage>
        <taxon>Eukaryota</taxon>
        <taxon>Viridiplantae</taxon>
        <taxon>Streptophyta</taxon>
        <taxon>Embryophyta</taxon>
        <taxon>Tracheophyta</taxon>
        <taxon>Spermatophyta</taxon>
        <taxon>Magnoliopsida</taxon>
        <taxon>Ranunculales</taxon>
        <taxon>Circaeasteraceae</taxon>
        <taxon>Kingdonia</taxon>
    </lineage>
</organism>
<gene>
    <name evidence="11" type="ORF">GIB67_027618</name>
</gene>
<evidence type="ECO:0000256" key="4">
    <source>
        <dbReference type="ARBA" id="ARBA00022664"/>
    </source>
</evidence>
<keyword evidence="5" id="KW-0677">Repeat</keyword>
<dbReference type="InterPro" id="IPR012677">
    <property type="entry name" value="Nucleotide-bd_a/b_plait_sf"/>
</dbReference>
<evidence type="ECO:0000256" key="6">
    <source>
        <dbReference type="ARBA" id="ARBA00022884"/>
    </source>
</evidence>
<dbReference type="OrthoDB" id="439808at2759"/>
<comment type="caution">
    <text evidence="11">The sequence shown here is derived from an EMBL/GenBank/DDBJ whole genome shotgun (WGS) entry which is preliminary data.</text>
</comment>
<dbReference type="Gene3D" id="3.30.70.330">
    <property type="match status" value="2"/>
</dbReference>
<sequence length="303" mass="33387">MASSSLILQSFSPKTLILSHPITPSLTLTCSLSFQTKPISPPSPFLTHKSSELFVRNVARYEHVITRDTDEVGFSPDLKLFVGNLPFGVDSAELAGLFERAGNVELIEVIHDKQTGRSRGFAFVTMSTVEEVKAAEHQFNGYELEGRPMRVNSGPPPPKDDFSSRMNSGNSRREDFSSRKNSGFSRRDDFSSRNDSGSRRDGDFSSRGSRDEGSGDSLNRVYVGNLSWGVDDLALETLFSEQGNVTDAKVVYDRESGRSRGFGFVTYSSAKEVDVAISSLDGAELDGRSIRVTMAEAKPRRQF</sequence>
<dbReference type="AlphaFoldDB" id="A0A7J7NLE8"/>
<dbReference type="PANTHER" id="PTHR48025:SF1">
    <property type="entry name" value="RRM DOMAIN-CONTAINING PROTEIN"/>
    <property type="match status" value="1"/>
</dbReference>
<evidence type="ECO:0000256" key="1">
    <source>
        <dbReference type="ARBA" id="ARBA00004229"/>
    </source>
</evidence>
<feature type="compositionally biased region" description="Basic and acidic residues" evidence="9">
    <location>
        <begin position="185"/>
        <end position="213"/>
    </location>
</feature>
<evidence type="ECO:0000313" key="12">
    <source>
        <dbReference type="Proteomes" id="UP000541444"/>
    </source>
</evidence>
<keyword evidence="3" id="KW-0934">Plastid</keyword>
<evidence type="ECO:0000313" key="11">
    <source>
        <dbReference type="EMBL" id="KAF6167840.1"/>
    </source>
</evidence>
<dbReference type="GO" id="GO:0003729">
    <property type="term" value="F:mRNA binding"/>
    <property type="evidence" value="ECO:0007669"/>
    <property type="project" value="TreeGrafter"/>
</dbReference>
<dbReference type="GO" id="GO:0006397">
    <property type="term" value="P:mRNA processing"/>
    <property type="evidence" value="ECO:0007669"/>
    <property type="project" value="UniProtKB-KW"/>
</dbReference>
<protein>
    <recommendedName>
        <fullName evidence="10">RRM domain-containing protein</fullName>
    </recommendedName>
</protein>
<evidence type="ECO:0000256" key="3">
    <source>
        <dbReference type="ARBA" id="ARBA00022640"/>
    </source>
</evidence>
<dbReference type="InterPro" id="IPR000504">
    <property type="entry name" value="RRM_dom"/>
</dbReference>
<evidence type="ECO:0000256" key="9">
    <source>
        <dbReference type="SAM" id="MobiDB-lite"/>
    </source>
</evidence>
<dbReference type="EMBL" id="JACGCM010000715">
    <property type="protein sequence ID" value="KAF6167840.1"/>
    <property type="molecule type" value="Genomic_DNA"/>
</dbReference>
<dbReference type="PANTHER" id="PTHR48025">
    <property type="entry name" value="OS02G0815200 PROTEIN"/>
    <property type="match status" value="1"/>
</dbReference>
<dbReference type="PROSITE" id="PS50102">
    <property type="entry name" value="RRM"/>
    <property type="match status" value="2"/>
</dbReference>
<dbReference type="Pfam" id="PF00076">
    <property type="entry name" value="RRM_1"/>
    <property type="match status" value="2"/>
</dbReference>
<reference evidence="11 12" key="1">
    <citation type="journal article" date="2020" name="IScience">
        <title>Genome Sequencing of the Endangered Kingdonia uniflora (Circaeasteraceae, Ranunculales) Reveals Potential Mechanisms of Evolutionary Specialization.</title>
        <authorList>
            <person name="Sun Y."/>
            <person name="Deng T."/>
            <person name="Zhang A."/>
            <person name="Moore M.J."/>
            <person name="Landis J.B."/>
            <person name="Lin N."/>
            <person name="Zhang H."/>
            <person name="Zhang X."/>
            <person name="Huang J."/>
            <person name="Zhang X."/>
            <person name="Sun H."/>
            <person name="Wang H."/>
        </authorList>
    </citation>
    <scope>NUCLEOTIDE SEQUENCE [LARGE SCALE GENOMIC DNA]</scope>
    <source>
        <strain evidence="11">TB1705</strain>
        <tissue evidence="11">Leaf</tissue>
    </source>
</reference>
<evidence type="ECO:0000256" key="8">
    <source>
        <dbReference type="PROSITE-ProRule" id="PRU00176"/>
    </source>
</evidence>
<dbReference type="Proteomes" id="UP000541444">
    <property type="component" value="Unassembled WGS sequence"/>
</dbReference>
<dbReference type="InterPro" id="IPR035979">
    <property type="entry name" value="RBD_domain_sf"/>
</dbReference>
<dbReference type="InterPro" id="IPR050502">
    <property type="entry name" value="Euk_RNA-bind_prot"/>
</dbReference>
<dbReference type="GO" id="GO:0009535">
    <property type="term" value="C:chloroplast thylakoid membrane"/>
    <property type="evidence" value="ECO:0007669"/>
    <property type="project" value="TreeGrafter"/>
</dbReference>
<keyword evidence="2" id="KW-0150">Chloroplast</keyword>
<comment type="subcellular location">
    <subcellularLocation>
        <location evidence="1">Plastid</location>
        <location evidence="1">Chloroplast</location>
    </subcellularLocation>
</comment>
<dbReference type="InterPro" id="IPR048289">
    <property type="entry name" value="RRM2_NsCP33-like"/>
</dbReference>